<dbReference type="InterPro" id="IPR036390">
    <property type="entry name" value="WH_DNA-bd_sf"/>
</dbReference>
<dbReference type="PANTHER" id="PTHR46577">
    <property type="entry name" value="HTH-TYPE TRANSCRIPTIONAL REGULATORY PROTEIN GABR"/>
    <property type="match status" value="1"/>
</dbReference>
<feature type="domain" description="HTH gntR-type" evidence="6">
    <location>
        <begin position="16"/>
        <end position="84"/>
    </location>
</feature>
<proteinExistence type="inferred from homology"/>
<dbReference type="GO" id="GO:0003700">
    <property type="term" value="F:DNA-binding transcription factor activity"/>
    <property type="evidence" value="ECO:0007669"/>
    <property type="project" value="InterPro"/>
</dbReference>
<dbReference type="GO" id="GO:0003677">
    <property type="term" value="F:DNA binding"/>
    <property type="evidence" value="ECO:0007669"/>
    <property type="project" value="UniProtKB-KW"/>
</dbReference>
<accession>A0A840C2X7</accession>
<evidence type="ECO:0000313" key="7">
    <source>
        <dbReference type="EMBL" id="MBB4018342.1"/>
    </source>
</evidence>
<dbReference type="AlphaFoldDB" id="A0A840C2X7"/>
<dbReference type="CDD" id="cd00609">
    <property type="entry name" value="AAT_like"/>
    <property type="match status" value="1"/>
</dbReference>
<dbReference type="Gene3D" id="1.10.10.10">
    <property type="entry name" value="Winged helix-like DNA-binding domain superfamily/Winged helix DNA-binding domain"/>
    <property type="match status" value="1"/>
</dbReference>
<dbReference type="SUPFAM" id="SSF53383">
    <property type="entry name" value="PLP-dependent transferases"/>
    <property type="match status" value="1"/>
</dbReference>
<gene>
    <name evidence="7" type="ORF">GGR16_003389</name>
</gene>
<protein>
    <submittedName>
        <fullName evidence="7">DNA-binding transcriptional MocR family regulator</fullName>
    </submittedName>
</protein>
<keyword evidence="3" id="KW-0805">Transcription regulation</keyword>
<dbReference type="Proteomes" id="UP000577362">
    <property type="component" value="Unassembled WGS sequence"/>
</dbReference>
<dbReference type="SMART" id="SM00345">
    <property type="entry name" value="HTH_GNTR"/>
    <property type="match status" value="1"/>
</dbReference>
<dbReference type="InterPro" id="IPR051446">
    <property type="entry name" value="HTH_trans_reg/aminotransferase"/>
</dbReference>
<dbReference type="InterPro" id="IPR015424">
    <property type="entry name" value="PyrdxlP-dep_Trfase"/>
</dbReference>
<dbReference type="PANTHER" id="PTHR46577:SF1">
    <property type="entry name" value="HTH-TYPE TRANSCRIPTIONAL REGULATORY PROTEIN GABR"/>
    <property type="match status" value="1"/>
</dbReference>
<evidence type="ECO:0000313" key="8">
    <source>
        <dbReference type="Proteomes" id="UP000577362"/>
    </source>
</evidence>
<dbReference type="InterPro" id="IPR015421">
    <property type="entry name" value="PyrdxlP-dep_Trfase_major"/>
</dbReference>
<evidence type="ECO:0000256" key="4">
    <source>
        <dbReference type="ARBA" id="ARBA00023125"/>
    </source>
</evidence>
<dbReference type="SUPFAM" id="SSF46785">
    <property type="entry name" value="Winged helix' DNA-binding domain"/>
    <property type="match status" value="1"/>
</dbReference>
<comment type="caution">
    <text evidence="7">The sequence shown here is derived from an EMBL/GenBank/DDBJ whole genome shotgun (WGS) entry which is preliminary data.</text>
</comment>
<reference evidence="7 8" key="1">
    <citation type="submission" date="2020-08" db="EMBL/GenBank/DDBJ databases">
        <title>Genomic Encyclopedia of Type Strains, Phase IV (KMG-IV): sequencing the most valuable type-strain genomes for metagenomic binning, comparative biology and taxonomic classification.</title>
        <authorList>
            <person name="Goeker M."/>
        </authorList>
    </citation>
    <scope>NUCLEOTIDE SEQUENCE [LARGE SCALE GENOMIC DNA]</scope>
    <source>
        <strain evidence="7 8">DSM 103737</strain>
    </source>
</reference>
<name>A0A840C2X7_9HYPH</name>
<keyword evidence="5" id="KW-0804">Transcription</keyword>
<dbReference type="PROSITE" id="PS50949">
    <property type="entry name" value="HTH_GNTR"/>
    <property type="match status" value="1"/>
</dbReference>
<evidence type="ECO:0000256" key="1">
    <source>
        <dbReference type="ARBA" id="ARBA00005384"/>
    </source>
</evidence>
<dbReference type="InterPro" id="IPR004839">
    <property type="entry name" value="Aminotransferase_I/II_large"/>
</dbReference>
<evidence type="ECO:0000256" key="2">
    <source>
        <dbReference type="ARBA" id="ARBA00022898"/>
    </source>
</evidence>
<evidence type="ECO:0000256" key="5">
    <source>
        <dbReference type="ARBA" id="ARBA00023163"/>
    </source>
</evidence>
<dbReference type="GO" id="GO:0030170">
    <property type="term" value="F:pyridoxal phosphate binding"/>
    <property type="evidence" value="ECO:0007669"/>
    <property type="project" value="InterPro"/>
</dbReference>
<dbReference type="Pfam" id="PF00155">
    <property type="entry name" value="Aminotran_1_2"/>
    <property type="match status" value="1"/>
</dbReference>
<keyword evidence="8" id="KW-1185">Reference proteome</keyword>
<organism evidence="7 8">
    <name type="scientific">Chelatococcus caeni</name>
    <dbReference type="NCBI Taxonomy" id="1348468"/>
    <lineage>
        <taxon>Bacteria</taxon>
        <taxon>Pseudomonadati</taxon>
        <taxon>Pseudomonadota</taxon>
        <taxon>Alphaproteobacteria</taxon>
        <taxon>Hyphomicrobiales</taxon>
        <taxon>Chelatococcaceae</taxon>
        <taxon>Chelatococcus</taxon>
    </lineage>
</organism>
<evidence type="ECO:0000259" key="6">
    <source>
        <dbReference type="PROSITE" id="PS50949"/>
    </source>
</evidence>
<dbReference type="InterPro" id="IPR000524">
    <property type="entry name" value="Tscrpt_reg_HTH_GntR"/>
</dbReference>
<keyword evidence="2" id="KW-0663">Pyridoxal phosphate</keyword>
<keyword evidence="4 7" id="KW-0238">DNA-binding</keyword>
<dbReference type="InterPro" id="IPR036388">
    <property type="entry name" value="WH-like_DNA-bd_sf"/>
</dbReference>
<sequence>MRLASPWTPRLAETKGPPCQRLVAALAEDIASGAVPGGARLPPHRDLAYRLGIGLGTVTKAYGILERRGLVHSVRGRGMFVTGLPPRPAGIIDLSINTPPQVLSDRLLAATLTRLARRLDAGTFGAYASAAGSHAHRARMTHWLGLQRLEVTPDRVLLCNGAQHALAVAFAVACPRDAAVLTESITYPGAIALARQNGHVLTGLAMDDQGLLPEALERALRFRAAEMSARVLYVTPTLQNPTAATMGLARRQDIVRLCRAHDVLIVEDDVYSIFAPPDLPPLATLAPERTLYVGGLSKTLSPGLRIGVLAVPEALVGSALSALQATSSMASPVTSMMMEEWLTDGTAGSVAASICLEARKRCDLARTLLPCGRVSASAAGFHLWLPMPVTEAENVARRAAERGVIVPSPTMFLVDPDATQSGVRLSLGGPPIGALERALPLVGQLLAPGDVQEQSGFARL</sequence>
<dbReference type="EMBL" id="JACIEN010000004">
    <property type="protein sequence ID" value="MBB4018342.1"/>
    <property type="molecule type" value="Genomic_DNA"/>
</dbReference>
<dbReference type="RefSeq" id="WP_183317331.1">
    <property type="nucleotide sequence ID" value="NZ_JACIEN010000004.1"/>
</dbReference>
<dbReference type="CDD" id="cd07377">
    <property type="entry name" value="WHTH_GntR"/>
    <property type="match status" value="1"/>
</dbReference>
<evidence type="ECO:0000256" key="3">
    <source>
        <dbReference type="ARBA" id="ARBA00023015"/>
    </source>
</evidence>
<dbReference type="Pfam" id="PF00392">
    <property type="entry name" value="GntR"/>
    <property type="match status" value="1"/>
</dbReference>
<dbReference type="Gene3D" id="3.40.640.10">
    <property type="entry name" value="Type I PLP-dependent aspartate aminotransferase-like (Major domain)"/>
    <property type="match status" value="1"/>
</dbReference>
<comment type="similarity">
    <text evidence="1">In the C-terminal section; belongs to the class-I pyridoxal-phosphate-dependent aminotransferase family.</text>
</comment>